<evidence type="ECO:0000256" key="4">
    <source>
        <dbReference type="SAM" id="SignalP"/>
    </source>
</evidence>
<dbReference type="AlphaFoldDB" id="A0A840CRH5"/>
<name>A0A840CRH5_9BACT</name>
<feature type="domain" description="Sulfatase N-terminal" evidence="5">
    <location>
        <begin position="33"/>
        <end position="365"/>
    </location>
</feature>
<dbReference type="SUPFAM" id="SSF53649">
    <property type="entry name" value="Alkaline phosphatase-like"/>
    <property type="match status" value="1"/>
</dbReference>
<comment type="similarity">
    <text evidence="1">Belongs to the sulfatase family.</text>
</comment>
<dbReference type="InterPro" id="IPR017850">
    <property type="entry name" value="Alkaline_phosphatase_core_sf"/>
</dbReference>
<evidence type="ECO:0000256" key="1">
    <source>
        <dbReference type="ARBA" id="ARBA00008779"/>
    </source>
</evidence>
<reference evidence="6 7" key="1">
    <citation type="submission" date="2020-08" db="EMBL/GenBank/DDBJ databases">
        <title>Genomic Encyclopedia of Type Strains, Phase IV (KMG-IV): sequencing the most valuable type-strain genomes for metagenomic binning, comparative biology and taxonomic classification.</title>
        <authorList>
            <person name="Goeker M."/>
        </authorList>
    </citation>
    <scope>NUCLEOTIDE SEQUENCE [LARGE SCALE GENOMIC DNA]</scope>
    <source>
        <strain evidence="6 7">DSM 104969</strain>
    </source>
</reference>
<dbReference type="PANTHER" id="PTHR42693">
    <property type="entry name" value="ARYLSULFATASE FAMILY MEMBER"/>
    <property type="match status" value="1"/>
</dbReference>
<gene>
    <name evidence="6" type="ORF">GGR21_003176</name>
</gene>
<evidence type="ECO:0000256" key="2">
    <source>
        <dbReference type="ARBA" id="ARBA00022801"/>
    </source>
</evidence>
<feature type="modified residue" description="3-oxoalanine (Ser)" evidence="3">
    <location>
        <position position="80"/>
    </location>
</feature>
<evidence type="ECO:0000259" key="5">
    <source>
        <dbReference type="Pfam" id="PF00884"/>
    </source>
</evidence>
<dbReference type="Gene3D" id="3.40.720.10">
    <property type="entry name" value="Alkaline Phosphatase, subunit A"/>
    <property type="match status" value="1"/>
</dbReference>
<evidence type="ECO:0000313" key="7">
    <source>
        <dbReference type="Proteomes" id="UP000555103"/>
    </source>
</evidence>
<dbReference type="InterPro" id="IPR050738">
    <property type="entry name" value="Sulfatase"/>
</dbReference>
<keyword evidence="2" id="KW-0378">Hydrolase</keyword>
<dbReference type="PANTHER" id="PTHR42693:SF53">
    <property type="entry name" value="ENDO-4-O-SULFATASE"/>
    <property type="match status" value="1"/>
</dbReference>
<dbReference type="RefSeq" id="WP_183308116.1">
    <property type="nucleotide sequence ID" value="NZ_JACIEP010000012.1"/>
</dbReference>
<evidence type="ECO:0000256" key="3">
    <source>
        <dbReference type="PIRSR" id="PIRSR600917-52"/>
    </source>
</evidence>
<sequence>MNTVKLSLSTTAIVSLAISSAAAQEAGISPKLNFVFIMTDQQRASLCAREGYPLDVTPFVDKMADQGIWFDRAFTATPASGPARVAMLTGRFPKATRVNSNHNIEDAVYEDHLFALAHRNGYRTALVGKNHSFLKPKDADYWSPYEHFAQPDAKDEETKAFNKYLGTTDMYADYNPAPFGAEMQHPYRMVDDALQWIKTDDNKPFMMWLSFPEPHNPYQVSEPYYSMFPPEKLPPLLTGLTDLATKGEKYETLHEMQSLGHKGYYENIGRLRSNYLGMIRLIDDQIARFVEQLRENGMYENTVFVIMSDHGDFAGEYGLMKKGVGLSDAIARVPFVWFGGGIPAKGISHAHVSLVDLFPTFCEMIGQEIPKGVQGRSLIDIINGRQFPENEFRSIMIENGYGGQYYTKEDGTDYIKEGAMRQKPGFFDELNTWSQSGSTRALRMGDWKLEFDMLGNGLMYNVKNDPSEIKNLYNDEKYIKIQLELVSELLKWDIATEDPLPLPRLRYRFKRNLHNYLFYTK</sequence>
<dbReference type="Proteomes" id="UP000555103">
    <property type="component" value="Unassembled WGS sequence"/>
</dbReference>
<keyword evidence="4" id="KW-0732">Signal</keyword>
<keyword evidence="7" id="KW-1185">Reference proteome</keyword>
<feature type="signal peptide" evidence="4">
    <location>
        <begin position="1"/>
        <end position="23"/>
    </location>
</feature>
<accession>A0A840CRH5</accession>
<organism evidence="6 7">
    <name type="scientific">Dysgonomonas hofstadii</name>
    <dbReference type="NCBI Taxonomy" id="637886"/>
    <lineage>
        <taxon>Bacteria</taxon>
        <taxon>Pseudomonadati</taxon>
        <taxon>Bacteroidota</taxon>
        <taxon>Bacteroidia</taxon>
        <taxon>Bacteroidales</taxon>
        <taxon>Dysgonomonadaceae</taxon>
        <taxon>Dysgonomonas</taxon>
    </lineage>
</organism>
<protein>
    <submittedName>
        <fullName evidence="6">Arylsulfatase A-like enzyme</fullName>
    </submittedName>
</protein>
<comment type="PTM">
    <text evidence="3">The conversion to 3-oxoalanine (also known as C-formylglycine, FGly), of a serine or cysteine residue in prokaryotes and of a cysteine residue in eukaryotes, is critical for catalytic activity.</text>
</comment>
<dbReference type="InterPro" id="IPR000917">
    <property type="entry name" value="Sulfatase_N"/>
</dbReference>
<evidence type="ECO:0000313" key="6">
    <source>
        <dbReference type="EMBL" id="MBB4037259.1"/>
    </source>
</evidence>
<dbReference type="GO" id="GO:0004065">
    <property type="term" value="F:arylsulfatase activity"/>
    <property type="evidence" value="ECO:0007669"/>
    <property type="project" value="TreeGrafter"/>
</dbReference>
<proteinExistence type="inferred from homology"/>
<dbReference type="Pfam" id="PF00884">
    <property type="entry name" value="Sulfatase"/>
    <property type="match status" value="1"/>
</dbReference>
<comment type="caution">
    <text evidence="6">The sequence shown here is derived from an EMBL/GenBank/DDBJ whole genome shotgun (WGS) entry which is preliminary data.</text>
</comment>
<dbReference type="EMBL" id="JACIEP010000012">
    <property type="protein sequence ID" value="MBB4037259.1"/>
    <property type="molecule type" value="Genomic_DNA"/>
</dbReference>
<feature type="chain" id="PRO_5033047850" evidence="4">
    <location>
        <begin position="24"/>
        <end position="521"/>
    </location>
</feature>